<dbReference type="RefSeq" id="WP_124012328.1">
    <property type="nucleotide sequence ID" value="NZ_CP034073.1"/>
</dbReference>
<reference evidence="2" key="3">
    <citation type="submission" date="2018-11" db="EMBL/GenBank/DDBJ databases">
        <authorList>
            <person name="Hwang Y.J."/>
            <person name="Hwang C.Y."/>
        </authorList>
    </citation>
    <scope>NUCLEOTIDE SEQUENCE</scope>
    <source>
        <strain evidence="2">R106</strain>
    </source>
</reference>
<dbReference type="Proteomes" id="UP000273778">
    <property type="component" value="Chromosome"/>
</dbReference>
<dbReference type="KEGG" id="spsr:EGC80_09530"/>
<evidence type="ECO:0000313" key="1">
    <source>
        <dbReference type="EMBL" id="AZG35135.1"/>
    </source>
</evidence>
<proteinExistence type="predicted"/>
<reference evidence="1 3" key="1">
    <citation type="submission" date="2018-11" db="EMBL/GenBank/DDBJ databases">
        <title>Shewanella sp. M2.</title>
        <authorList>
            <person name="Hwang Y.J."/>
            <person name="Hwang C.Y."/>
        </authorList>
    </citation>
    <scope>NUCLEOTIDE SEQUENCE [LARGE SCALE GENOMIC DNA]</scope>
    <source>
        <strain evidence="1 3">M2</strain>
    </source>
</reference>
<gene>
    <name evidence="2" type="ORF">EGC77_06810</name>
    <name evidence="1" type="ORF">EGC80_09530</name>
</gene>
<accession>A0A3N4E7Z9</accession>
<dbReference type="AlphaFoldDB" id="A0A3N4E7Z9"/>
<dbReference type="Proteomes" id="UP000278855">
    <property type="component" value="Unassembled WGS sequence"/>
</dbReference>
<reference evidence="4" key="2">
    <citation type="submission" date="2018-11" db="EMBL/GenBank/DDBJ databases">
        <title>Shewanella sp. R106.</title>
        <authorList>
            <person name="Hwang Y.J."/>
            <person name="Hwang C.Y."/>
        </authorList>
    </citation>
    <scope>NUCLEOTIDE SEQUENCE [LARGE SCALE GENOMIC DNA]</scope>
    <source>
        <strain evidence="4">R106</strain>
    </source>
</reference>
<organism evidence="2 4">
    <name type="scientific">Shewanella psychromarinicola</name>
    <dbReference type="NCBI Taxonomy" id="2487742"/>
    <lineage>
        <taxon>Bacteria</taxon>
        <taxon>Pseudomonadati</taxon>
        <taxon>Pseudomonadota</taxon>
        <taxon>Gammaproteobacteria</taxon>
        <taxon>Alteromonadales</taxon>
        <taxon>Shewanellaceae</taxon>
        <taxon>Shewanella</taxon>
    </lineage>
</organism>
<evidence type="ECO:0000313" key="3">
    <source>
        <dbReference type="Proteomes" id="UP000273778"/>
    </source>
</evidence>
<protein>
    <submittedName>
        <fullName evidence="2">Uncharacterized protein</fullName>
    </submittedName>
</protein>
<dbReference type="OrthoDB" id="7060650at2"/>
<dbReference type="EMBL" id="RKKB01000002">
    <property type="protein sequence ID" value="RPA33066.1"/>
    <property type="molecule type" value="Genomic_DNA"/>
</dbReference>
<dbReference type="EMBL" id="CP034073">
    <property type="protein sequence ID" value="AZG35135.1"/>
    <property type="molecule type" value="Genomic_DNA"/>
</dbReference>
<keyword evidence="3" id="KW-1185">Reference proteome</keyword>
<name>A0A3N4E7Z9_9GAMM</name>
<evidence type="ECO:0000313" key="4">
    <source>
        <dbReference type="Proteomes" id="UP000278855"/>
    </source>
</evidence>
<evidence type="ECO:0000313" key="2">
    <source>
        <dbReference type="EMBL" id="RPA33066.1"/>
    </source>
</evidence>
<sequence length="152" mass="17449">MSLWKVLFDFVDKERTRFDNVRHDTHALQFEIEANIHFFVDGVAQAVSTADIINGLETKAFEHAMLSGLHIRQGKLASRTIEGYKEFDKYLGEPSDVLVKNLYLKITLLQKLINAGKLDQDRKLKALFRLLMLVHFHLANKPLPKPLPKPKA</sequence>